<proteinExistence type="predicted"/>
<dbReference type="EMBL" id="VSSQ01008139">
    <property type="protein sequence ID" value="MPM38005.1"/>
    <property type="molecule type" value="Genomic_DNA"/>
</dbReference>
<name>A0A644ZAS5_9ZZZZ</name>
<organism evidence="1">
    <name type="scientific">bioreactor metagenome</name>
    <dbReference type="NCBI Taxonomy" id="1076179"/>
    <lineage>
        <taxon>unclassified sequences</taxon>
        <taxon>metagenomes</taxon>
        <taxon>ecological metagenomes</taxon>
    </lineage>
</organism>
<protein>
    <submittedName>
        <fullName evidence="1">Uncharacterized protein</fullName>
    </submittedName>
</protein>
<gene>
    <name evidence="1" type="ORF">SDC9_84628</name>
</gene>
<comment type="caution">
    <text evidence="1">The sequence shown here is derived from an EMBL/GenBank/DDBJ whole genome shotgun (WGS) entry which is preliminary data.</text>
</comment>
<evidence type="ECO:0000313" key="1">
    <source>
        <dbReference type="EMBL" id="MPM38005.1"/>
    </source>
</evidence>
<accession>A0A644ZAS5</accession>
<sequence length="178" mass="19192">MVCKRSFTVSSAISDNCNSERVGLSTVTCIIGSASASALATVGGSASRGKYRIALETLSRTSLAAVSKSTLNSNSTVILEFPWLLWLISERIPGIPLMFCSSGSVIWFSITSAFAPGYPTDTVMMGLSTLGYSRTARLVYPITPKMMMISTNTVAKTGRFILSSDNVILLVRWFGNYF</sequence>
<dbReference type="AlphaFoldDB" id="A0A644ZAS5"/>
<reference evidence="1" key="1">
    <citation type="submission" date="2019-08" db="EMBL/GenBank/DDBJ databases">
        <authorList>
            <person name="Kucharzyk K."/>
            <person name="Murdoch R.W."/>
            <person name="Higgins S."/>
            <person name="Loffler F."/>
        </authorList>
    </citation>
    <scope>NUCLEOTIDE SEQUENCE</scope>
</reference>